<dbReference type="STRING" id="1365950.SAMN05428963_108194"/>
<dbReference type="PROSITE" id="PS51194">
    <property type="entry name" value="HELICASE_CTER"/>
    <property type="match status" value="1"/>
</dbReference>
<dbReference type="SMART" id="SM00487">
    <property type="entry name" value="DEXDc"/>
    <property type="match status" value="1"/>
</dbReference>
<dbReference type="InterPro" id="IPR000330">
    <property type="entry name" value="SNF2_N"/>
</dbReference>
<keyword evidence="1" id="KW-0378">Hydrolase</keyword>
<keyword evidence="5" id="KW-0347">Helicase</keyword>
<dbReference type="InterPro" id="IPR014001">
    <property type="entry name" value="Helicase_ATP-bd"/>
</dbReference>
<dbReference type="InterPro" id="IPR038718">
    <property type="entry name" value="SNF2-like_sf"/>
</dbReference>
<dbReference type="PROSITE" id="PS51192">
    <property type="entry name" value="HELICASE_ATP_BIND_1"/>
    <property type="match status" value="1"/>
</dbReference>
<feature type="region of interest" description="Disordered" evidence="2">
    <location>
        <begin position="426"/>
        <end position="459"/>
    </location>
</feature>
<feature type="domain" description="Helicase ATP-binding" evidence="3">
    <location>
        <begin position="514"/>
        <end position="700"/>
    </location>
</feature>
<dbReference type="PANTHER" id="PTHR45629">
    <property type="entry name" value="SNF2/RAD54 FAMILY MEMBER"/>
    <property type="match status" value="1"/>
</dbReference>
<keyword evidence="5" id="KW-0547">Nucleotide-binding</keyword>
<dbReference type="SUPFAM" id="SSF52540">
    <property type="entry name" value="P-loop containing nucleoside triphosphate hydrolases"/>
    <property type="match status" value="2"/>
</dbReference>
<dbReference type="GO" id="GO:0016787">
    <property type="term" value="F:hydrolase activity"/>
    <property type="evidence" value="ECO:0007669"/>
    <property type="project" value="UniProtKB-KW"/>
</dbReference>
<dbReference type="GO" id="GO:0004386">
    <property type="term" value="F:helicase activity"/>
    <property type="evidence" value="ECO:0007669"/>
    <property type="project" value="UniProtKB-KW"/>
</dbReference>
<name>A0A1T4S2C4_9HYPH</name>
<organism evidence="5 6">
    <name type="scientific">Consotaella salsifontis</name>
    <dbReference type="NCBI Taxonomy" id="1365950"/>
    <lineage>
        <taxon>Bacteria</taxon>
        <taxon>Pseudomonadati</taxon>
        <taxon>Pseudomonadota</taxon>
        <taxon>Alphaproteobacteria</taxon>
        <taxon>Hyphomicrobiales</taxon>
        <taxon>Aurantimonadaceae</taxon>
        <taxon>Consotaella</taxon>
    </lineage>
</organism>
<evidence type="ECO:0000259" key="4">
    <source>
        <dbReference type="PROSITE" id="PS51194"/>
    </source>
</evidence>
<dbReference type="Pfam" id="PF00271">
    <property type="entry name" value="Helicase_C"/>
    <property type="match status" value="1"/>
</dbReference>
<dbReference type="InterPro" id="IPR001650">
    <property type="entry name" value="Helicase_C-like"/>
</dbReference>
<keyword evidence="6" id="KW-1185">Reference proteome</keyword>
<dbReference type="SMART" id="SM00490">
    <property type="entry name" value="HELICc"/>
    <property type="match status" value="1"/>
</dbReference>
<proteinExistence type="predicted"/>
<dbReference type="AlphaFoldDB" id="A0A1T4S2C4"/>
<feature type="domain" description="Helicase C-terminal" evidence="4">
    <location>
        <begin position="830"/>
        <end position="989"/>
    </location>
</feature>
<keyword evidence="5" id="KW-0067">ATP-binding</keyword>
<dbReference type="EMBL" id="FUXL01000008">
    <property type="protein sequence ID" value="SKA22322.1"/>
    <property type="molecule type" value="Genomic_DNA"/>
</dbReference>
<evidence type="ECO:0000313" key="5">
    <source>
        <dbReference type="EMBL" id="SKA22322.1"/>
    </source>
</evidence>
<evidence type="ECO:0000259" key="3">
    <source>
        <dbReference type="PROSITE" id="PS51192"/>
    </source>
</evidence>
<dbReference type="CDD" id="cd18793">
    <property type="entry name" value="SF2_C_SNF"/>
    <property type="match status" value="1"/>
</dbReference>
<dbReference type="GO" id="GO:0005524">
    <property type="term" value="F:ATP binding"/>
    <property type="evidence" value="ECO:0007669"/>
    <property type="project" value="InterPro"/>
</dbReference>
<dbReference type="Gene3D" id="3.40.50.10810">
    <property type="entry name" value="Tandem AAA-ATPase domain"/>
    <property type="match status" value="1"/>
</dbReference>
<protein>
    <submittedName>
        <fullName evidence="5">Superfamily II DNA or RNA helicase, SNF2 family</fullName>
    </submittedName>
</protein>
<gene>
    <name evidence="5" type="ORF">SAMN05428963_108194</name>
</gene>
<dbReference type="PANTHER" id="PTHR45629:SF7">
    <property type="entry name" value="DNA EXCISION REPAIR PROTEIN ERCC-6-RELATED"/>
    <property type="match status" value="1"/>
</dbReference>
<dbReference type="Gene3D" id="3.40.50.300">
    <property type="entry name" value="P-loop containing nucleotide triphosphate hydrolases"/>
    <property type="match status" value="1"/>
</dbReference>
<evidence type="ECO:0000256" key="2">
    <source>
        <dbReference type="SAM" id="MobiDB-lite"/>
    </source>
</evidence>
<reference evidence="5 6" key="1">
    <citation type="submission" date="2017-02" db="EMBL/GenBank/DDBJ databases">
        <authorList>
            <person name="Peterson S.W."/>
        </authorList>
    </citation>
    <scope>NUCLEOTIDE SEQUENCE [LARGE SCALE GENOMIC DNA]</scope>
    <source>
        <strain evidence="5 6">USBA 369</strain>
    </source>
</reference>
<evidence type="ECO:0000256" key="1">
    <source>
        <dbReference type="ARBA" id="ARBA00022801"/>
    </source>
</evidence>
<dbReference type="InterPro" id="IPR050496">
    <property type="entry name" value="SNF2_RAD54_helicase_repair"/>
</dbReference>
<dbReference type="Proteomes" id="UP000190135">
    <property type="component" value="Unassembled WGS sequence"/>
</dbReference>
<dbReference type="InterPro" id="IPR027417">
    <property type="entry name" value="P-loop_NTPase"/>
</dbReference>
<evidence type="ECO:0000313" key="6">
    <source>
        <dbReference type="Proteomes" id="UP000190135"/>
    </source>
</evidence>
<accession>A0A1T4S2C4</accession>
<dbReference type="OrthoDB" id="9814088at2"/>
<sequence length="1005" mass="110018">MVKFSHDLRPDGAYLQAKERRLLSRRFVPPGQWMALPAPLGNAAKTLHRLIAEGEAAIEGDGILLPFPVASQLAASVADALGLPALTNLSATLSFEGKMTDSDARIRVRWYDDNFSTIRVARHGCFVTWGENSARLVASVFELLEAIDAYNASAGSSSEARIAAWGPVQDALKRTTGQTISSDDGYLKSLTVYQAGSFALDIRETADGPDFVPIVMGREKAVLEADDAPIGEGDDDAVPGVHRDQVEDALLPPDLQTHFVADVFSREAQTRDGYVLARNTFLVVDKDLKTALDVVREKRRAPTAERRAFIRNPRPAIAEALGEGRDAAAAVLFVETAQYSERVLGLGIWRPPVLPWLKNKAGQWLPESFPLKIGDRLVEMNSDRYDEITRKLAEAKAADRDEILIENVPTPVLHVEEAFAEFQLPGGEPVQPEAASENGPVEQSGPDDGAAEPAAPDRPSDREVLLIAQNFEGVDYEVAWPKRTATIAETFPRGELARTEPKPHQEEGFGWLVDAWKAGWPGVLLADDMGLGKTFQALAFLTWVRKNRARLGRNQGAAREPILIVAPTALLRNWVEESERHLLPGALGTRVDAFGSGLRSLKAEKGVDVTPEDALDIRRIHEADWVLTTYETLANYHRVFARVAFSVAVFDEAQKIKAPGAINTQSAKAMNADFVLALTGTPIENRLTDLWCIMDRVVPGYLGELKVFAKMYEEGGPAELEELKARLDRPDLQTPAVLLRRMKADILTGLPKKEVKTERIVMPPAQAEAYDKAVAAARLGQRRQSDMLRAIHAFRGISLHPDGSEGLDPLNPRSVAAWIARSARMTHAVGCLEAIAAAKEKALVFLEDRSVQSAFASAIATHLGLSSEPEIINGSVPGDRRLEIVDRFQARGPGFDILVLSPKAAGVGLTITAANHVIHLSRWWNPAVEDQCNDRVYRIGQDKPVTIHVPIAVHPTFREATFDVTLDKLLEKKRRLSQHMLMPPVEDGDIDALFGSAVDGQPLAA</sequence>
<dbReference type="Pfam" id="PF00176">
    <property type="entry name" value="SNF2-rel_dom"/>
    <property type="match status" value="1"/>
</dbReference>
<dbReference type="InterPro" id="IPR049730">
    <property type="entry name" value="SNF2/RAD54-like_C"/>
</dbReference>